<feature type="region of interest" description="Disordered" evidence="1">
    <location>
        <begin position="1"/>
        <end position="34"/>
    </location>
</feature>
<feature type="compositionally biased region" description="Acidic residues" evidence="1">
    <location>
        <begin position="16"/>
        <end position="34"/>
    </location>
</feature>
<evidence type="ECO:0000256" key="1">
    <source>
        <dbReference type="SAM" id="MobiDB-lite"/>
    </source>
</evidence>
<keyword evidence="4" id="KW-1185">Reference proteome</keyword>
<dbReference type="Proteomes" id="UP000031549">
    <property type="component" value="Unassembled WGS sequence"/>
</dbReference>
<evidence type="ECO:0000259" key="2">
    <source>
        <dbReference type="Pfam" id="PF03235"/>
    </source>
</evidence>
<organism evidence="3 4">
    <name type="scientific">Hassallia byssoidea VB512170</name>
    <dbReference type="NCBI Taxonomy" id="1304833"/>
    <lineage>
        <taxon>Bacteria</taxon>
        <taxon>Bacillati</taxon>
        <taxon>Cyanobacteriota</taxon>
        <taxon>Cyanophyceae</taxon>
        <taxon>Nostocales</taxon>
        <taxon>Tolypothrichaceae</taxon>
        <taxon>Hassallia</taxon>
    </lineage>
</organism>
<dbReference type="PANTHER" id="PTHR39639">
    <property type="entry name" value="CHROMOSOME 16, WHOLE GENOME SHOTGUN SEQUENCE"/>
    <property type="match status" value="1"/>
</dbReference>
<dbReference type="PANTHER" id="PTHR39639:SF1">
    <property type="entry name" value="DUF262 DOMAIN-CONTAINING PROTEIN"/>
    <property type="match status" value="1"/>
</dbReference>
<name>A0A846H8X5_9CYAN</name>
<protein>
    <submittedName>
        <fullName evidence="3">DUF262 domain-containing protein</fullName>
    </submittedName>
</protein>
<dbReference type="EMBL" id="JTCM02000016">
    <property type="protein sequence ID" value="NEU72941.1"/>
    <property type="molecule type" value="Genomic_DNA"/>
</dbReference>
<comment type="caution">
    <text evidence="3">The sequence shown here is derived from an EMBL/GenBank/DDBJ whole genome shotgun (WGS) entry which is preliminary data.</text>
</comment>
<reference evidence="3 4" key="1">
    <citation type="journal article" date="2015" name="Genome Announc.">
        <title>Draft Genome Sequence of Cyanobacterium Hassallia byssoidea Strain VB512170, Isolated from Monuments in India.</title>
        <authorList>
            <person name="Singh D."/>
            <person name="Chandrababunaidu M.M."/>
            <person name="Panda A."/>
            <person name="Sen D."/>
            <person name="Bhattacharyya S."/>
            <person name="Adhikary S.P."/>
            <person name="Tripathy S."/>
        </authorList>
    </citation>
    <scope>NUCLEOTIDE SEQUENCE [LARGE SCALE GENOMIC DNA]</scope>
    <source>
        <strain evidence="3 4">VB512170</strain>
    </source>
</reference>
<dbReference type="InterPro" id="IPR004919">
    <property type="entry name" value="GmrSD_N"/>
</dbReference>
<evidence type="ECO:0000313" key="4">
    <source>
        <dbReference type="Proteomes" id="UP000031549"/>
    </source>
</evidence>
<feature type="compositionally biased region" description="Basic and acidic residues" evidence="1">
    <location>
        <begin position="1"/>
        <end position="11"/>
    </location>
</feature>
<sequence>MSTFQENRDGYPLEGLADEEQETQIEENQEDEDDDILPSRFSISVSRTDFDVEGIVKRLRNDDIYIPDFQRAYVWKPKQASRLVESLLLNLPVPGIFLAKDSQTNKLLVLDGQQRLISVKSFYEGKFPNSRTSFSLKGVHREFEGKKYESLLDAERRQLDNSVLSATVIEPRDNNEESIYYIFERLNTGGTLLKPQEIRACIFHGNFNDLIGEMNNNEAWRNIFGNKEKNKKDQELILRFIALYFEGNNYKPSLKKFLNNFMNKNRQLNCYSQAKIEKAFIPTIEIINKCIGNKAFKGEKGFVPTFFEAVMVGIAKRLESGNIENFDEFKKQYNTILSNKNFLAISVKIRDLTNEHNLKERLRMATETFADLQ</sequence>
<evidence type="ECO:0000313" key="3">
    <source>
        <dbReference type="EMBL" id="NEU72941.1"/>
    </source>
</evidence>
<dbReference type="RefSeq" id="WP_052324772.1">
    <property type="nucleotide sequence ID" value="NZ_JTCM02000016.1"/>
</dbReference>
<proteinExistence type="predicted"/>
<accession>A0A846H8X5</accession>
<feature type="domain" description="GmrSD restriction endonucleases N-terminal" evidence="2">
    <location>
        <begin position="56"/>
        <end position="203"/>
    </location>
</feature>
<dbReference type="AlphaFoldDB" id="A0A846H8X5"/>
<dbReference type="Pfam" id="PF03235">
    <property type="entry name" value="GmrSD_N"/>
    <property type="match status" value="1"/>
</dbReference>
<gene>
    <name evidence="3" type="ORF">PI95_010290</name>
</gene>